<feature type="domain" description="Thiamine pyrophosphate enzyme TPP-binding" evidence="15">
    <location>
        <begin position="432"/>
        <end position="517"/>
    </location>
</feature>
<keyword evidence="9 12" id="KW-0786">Thiamine pyrophosphate</keyword>
<evidence type="ECO:0000259" key="14">
    <source>
        <dbReference type="Pfam" id="PF00205"/>
    </source>
</evidence>
<dbReference type="InterPro" id="IPR012000">
    <property type="entry name" value="Thiamin_PyroP_enz_cen_dom"/>
</dbReference>
<evidence type="ECO:0000256" key="3">
    <source>
        <dbReference type="ARBA" id="ARBA00007812"/>
    </source>
</evidence>
<keyword evidence="8 11" id="KW-0460">Magnesium</keyword>
<feature type="binding site" evidence="11">
    <location>
        <position position="511"/>
    </location>
    <ligand>
        <name>Mg(2+)</name>
        <dbReference type="ChEBI" id="CHEBI:18420"/>
    </ligand>
</feature>
<comment type="catalytic activity">
    <reaction evidence="1">
        <text>a 2-oxocarboxylate + H(+) = an aldehyde + CO2</text>
        <dbReference type="Rhea" id="RHEA:11628"/>
        <dbReference type="ChEBI" id="CHEBI:15378"/>
        <dbReference type="ChEBI" id="CHEBI:16526"/>
        <dbReference type="ChEBI" id="CHEBI:17478"/>
        <dbReference type="ChEBI" id="CHEBI:35179"/>
        <dbReference type="EC" id="4.1.1.1"/>
    </reaction>
</comment>
<protein>
    <recommendedName>
        <fullName evidence="5">Pyruvate decarboxylase</fullName>
        <ecNumber evidence="4">4.1.1.1</ecNumber>
    </recommendedName>
</protein>
<dbReference type="EMBL" id="KZ107845">
    <property type="protein sequence ID" value="OSS48583.1"/>
    <property type="molecule type" value="Genomic_DNA"/>
</dbReference>
<dbReference type="InterPro" id="IPR011766">
    <property type="entry name" value="TPP_enzyme_TPP-bd"/>
</dbReference>
<dbReference type="Proteomes" id="UP000193240">
    <property type="component" value="Unassembled WGS sequence"/>
</dbReference>
<evidence type="ECO:0000256" key="13">
    <source>
        <dbReference type="SAM" id="MobiDB-lite"/>
    </source>
</evidence>
<dbReference type="Pfam" id="PF02776">
    <property type="entry name" value="TPP_enzyme_N"/>
    <property type="match status" value="1"/>
</dbReference>
<feature type="binding site" evidence="11">
    <location>
        <position position="509"/>
    </location>
    <ligand>
        <name>Mg(2+)</name>
        <dbReference type="ChEBI" id="CHEBI:18420"/>
    </ligand>
</feature>
<dbReference type="PIRSF" id="PIRSF036565">
    <property type="entry name" value="Pyruvt_ip_decrb"/>
    <property type="match status" value="1"/>
</dbReference>
<dbReference type="GO" id="GO:0004737">
    <property type="term" value="F:pyruvate decarboxylase activity"/>
    <property type="evidence" value="ECO:0007669"/>
    <property type="project" value="UniProtKB-EC"/>
</dbReference>
<dbReference type="InterPro" id="IPR029061">
    <property type="entry name" value="THDP-binding"/>
</dbReference>
<dbReference type="SUPFAM" id="SSF52518">
    <property type="entry name" value="Thiamin diphosphate-binding fold (THDP-binding)"/>
    <property type="match status" value="2"/>
</dbReference>
<dbReference type="CDD" id="cd07038">
    <property type="entry name" value="TPP_PYR_PDC_IPDC_like"/>
    <property type="match status" value="1"/>
</dbReference>
<dbReference type="GO" id="GO:0000949">
    <property type="term" value="P:aromatic amino acid family catabolic process to alcohol via Ehrlich pathway"/>
    <property type="evidence" value="ECO:0007669"/>
    <property type="project" value="TreeGrafter"/>
</dbReference>
<comment type="similarity">
    <text evidence="3 12">Belongs to the TPP enzyme family.</text>
</comment>
<evidence type="ECO:0000256" key="5">
    <source>
        <dbReference type="ARBA" id="ARBA00014422"/>
    </source>
</evidence>
<evidence type="ECO:0000256" key="6">
    <source>
        <dbReference type="ARBA" id="ARBA00022723"/>
    </source>
</evidence>
<evidence type="ECO:0000256" key="9">
    <source>
        <dbReference type="ARBA" id="ARBA00023052"/>
    </source>
</evidence>
<dbReference type="STRING" id="105696.A0A1Y2LXQ4"/>
<dbReference type="PANTHER" id="PTHR43452">
    <property type="entry name" value="PYRUVATE DECARBOXYLASE"/>
    <property type="match status" value="1"/>
</dbReference>
<gene>
    <name evidence="17" type="ORF">B5807_07109</name>
</gene>
<accession>A0A1Y2LXQ4</accession>
<comment type="cofactor">
    <cofactor evidence="2">
        <name>thiamine diphosphate</name>
        <dbReference type="ChEBI" id="CHEBI:58937"/>
    </cofactor>
</comment>
<evidence type="ECO:0000256" key="8">
    <source>
        <dbReference type="ARBA" id="ARBA00022842"/>
    </source>
</evidence>
<dbReference type="GO" id="GO:0000287">
    <property type="term" value="F:magnesium ion binding"/>
    <property type="evidence" value="ECO:0007669"/>
    <property type="project" value="InterPro"/>
</dbReference>
<keyword evidence="18" id="KW-1185">Reference proteome</keyword>
<dbReference type="GO" id="GO:0030976">
    <property type="term" value="F:thiamine pyrophosphate binding"/>
    <property type="evidence" value="ECO:0007669"/>
    <property type="project" value="InterPro"/>
</dbReference>
<proteinExistence type="inferred from homology"/>
<dbReference type="InterPro" id="IPR047213">
    <property type="entry name" value="TPP_PYR_PDC_IPDC-like"/>
</dbReference>
<evidence type="ECO:0000256" key="11">
    <source>
        <dbReference type="PIRSR" id="PIRSR036565-2"/>
    </source>
</evidence>
<dbReference type="InterPro" id="IPR047214">
    <property type="entry name" value="TPP_PDC_IPDC"/>
</dbReference>
<dbReference type="FunFam" id="3.40.50.970:FF:000019">
    <property type="entry name" value="Pyruvate decarboxylase isozyme"/>
    <property type="match status" value="1"/>
</dbReference>
<feature type="domain" description="Thiamine pyrophosphate enzyme central" evidence="14">
    <location>
        <begin position="225"/>
        <end position="349"/>
    </location>
</feature>
<keyword evidence="7" id="KW-0210">Decarboxylase</keyword>
<evidence type="ECO:0000259" key="16">
    <source>
        <dbReference type="Pfam" id="PF02776"/>
    </source>
</evidence>
<dbReference type="OMA" id="HGRKQGY"/>
<dbReference type="InterPro" id="IPR029035">
    <property type="entry name" value="DHS-like_NAD/FAD-binding_dom"/>
</dbReference>
<dbReference type="FunFam" id="3.40.50.970:FF:000024">
    <property type="entry name" value="Pyruvate decarboxylase isozyme"/>
    <property type="match status" value="1"/>
</dbReference>
<dbReference type="InParanoid" id="A0A1Y2LXQ4"/>
<evidence type="ECO:0000256" key="12">
    <source>
        <dbReference type="RuleBase" id="RU362132"/>
    </source>
</evidence>
<dbReference type="GO" id="GO:0005829">
    <property type="term" value="C:cytosol"/>
    <property type="evidence" value="ECO:0007669"/>
    <property type="project" value="TreeGrafter"/>
</dbReference>
<evidence type="ECO:0000313" key="17">
    <source>
        <dbReference type="EMBL" id="OSS48583.1"/>
    </source>
</evidence>
<dbReference type="AlphaFoldDB" id="A0A1Y2LXQ4"/>
<dbReference type="Pfam" id="PF00205">
    <property type="entry name" value="TPP_enzyme_M"/>
    <property type="match status" value="1"/>
</dbReference>
<evidence type="ECO:0000256" key="4">
    <source>
        <dbReference type="ARBA" id="ARBA00013202"/>
    </source>
</evidence>
<dbReference type="SUPFAM" id="SSF52467">
    <property type="entry name" value="DHS-like NAD/FAD-binding domain"/>
    <property type="match status" value="1"/>
</dbReference>
<evidence type="ECO:0000313" key="18">
    <source>
        <dbReference type="Proteomes" id="UP000193240"/>
    </source>
</evidence>
<feature type="binding site" evidence="11">
    <location>
        <position position="482"/>
    </location>
    <ligand>
        <name>Mg(2+)</name>
        <dbReference type="ChEBI" id="CHEBI:18420"/>
    </ligand>
</feature>
<evidence type="ECO:0000259" key="15">
    <source>
        <dbReference type="Pfam" id="PF02775"/>
    </source>
</evidence>
<evidence type="ECO:0000256" key="1">
    <source>
        <dbReference type="ARBA" id="ARBA00001041"/>
    </source>
</evidence>
<evidence type="ECO:0000256" key="10">
    <source>
        <dbReference type="ARBA" id="ARBA00023239"/>
    </source>
</evidence>
<keyword evidence="6 11" id="KW-0479">Metal-binding</keyword>
<feature type="region of interest" description="Disordered" evidence="13">
    <location>
        <begin position="1"/>
        <end position="26"/>
    </location>
</feature>
<dbReference type="InterPro" id="IPR012001">
    <property type="entry name" value="Thiamin_PyroP_enz_TPP-bd_dom"/>
</dbReference>
<dbReference type="Pfam" id="PF02775">
    <property type="entry name" value="TPP_enzyme_C"/>
    <property type="match status" value="1"/>
</dbReference>
<reference evidence="17 18" key="1">
    <citation type="journal article" date="2017" name="Genome Announc.">
        <title>Genome sequence of the saprophytic ascomycete Epicoccum nigrum ICMP 19927 strain isolated from New Zealand.</title>
        <authorList>
            <person name="Fokin M."/>
            <person name="Fleetwood D."/>
            <person name="Weir B.S."/>
            <person name="Villas-Boas S.G."/>
        </authorList>
    </citation>
    <scope>NUCLEOTIDE SEQUENCE [LARGE SCALE GENOMIC DNA]</scope>
    <source>
        <strain evidence="17 18">ICMP 19927</strain>
    </source>
</reference>
<dbReference type="CDD" id="cd02005">
    <property type="entry name" value="TPP_PDC_IPDC"/>
    <property type="match status" value="1"/>
</dbReference>
<dbReference type="GO" id="GO:0005634">
    <property type="term" value="C:nucleus"/>
    <property type="evidence" value="ECO:0007669"/>
    <property type="project" value="TreeGrafter"/>
</dbReference>
<sequence length="611" mass="67431">MKGNHYINSYKSTDHPPNPPRAPNTMSETTKLAEYLFTRLRQLGVGAVHGVPGDFNLDLLDYVEPSGLLWVGNANELNAGYAADGYSRIRGIGALVTTFGVGELSAINATAGSYAERAPVVHIVGTPDRATQDGRVPVHHTFNDGNFRRFGQMHAHVTVAQTSLRDPLTSPQEIDRVLQQCLIHSRPVYIEVPVDLVNAPVRADRLQHRIQRPEFLEIPTVTDAIESVLDALYASKRPIILFDGECRALNITKEVQSIIEKTKLPTWTTSYGRGLIDESLPSFQGVYKGAFDEQSVQKFFQQADLVMVFGPHFSTTNSYALTAKPSSDTSIIFSDTEIVIAGKTWRDVPARLALSQLLTRLDVSKISQYSSTDLQDLTWRQAQSISFSSIPNDESISHSKLWDLFSSFVRSGDIVMGETGTSGYGVREMHTPPNVRVFAPVTWLSIGYMLPAAQGAALAQRDAQSTDGNATKSGRTILFIGDGSLQMTVQEISTIIRHELNVIIVVLNNDGYTIERAIHGLKESYNDVATWKYLGAPSFFGGREGTFTAQARTWGELEKVLANEELVHGTGLRMIELFLDREDVPKGPLAMLMGKEQKRVQGLTPKREVVP</sequence>
<dbReference type="InterPro" id="IPR012110">
    <property type="entry name" value="PDC/IPDC-like"/>
</dbReference>
<dbReference type="Gene3D" id="3.40.50.970">
    <property type="match status" value="2"/>
</dbReference>
<dbReference type="Gene3D" id="3.40.50.1220">
    <property type="entry name" value="TPP-binding domain"/>
    <property type="match status" value="1"/>
</dbReference>
<feature type="domain" description="Thiamine pyrophosphate enzyme N-terminal TPP-binding" evidence="16">
    <location>
        <begin position="31"/>
        <end position="142"/>
    </location>
</feature>
<feature type="compositionally biased region" description="Polar residues" evidence="13">
    <location>
        <begin position="1"/>
        <end position="11"/>
    </location>
</feature>
<dbReference type="PANTHER" id="PTHR43452:SF11">
    <property type="entry name" value="PYRUVATE DECARBOXYLASE"/>
    <property type="match status" value="1"/>
</dbReference>
<name>A0A1Y2LXQ4_EPING</name>
<evidence type="ECO:0000256" key="2">
    <source>
        <dbReference type="ARBA" id="ARBA00001964"/>
    </source>
</evidence>
<dbReference type="EC" id="4.1.1.1" evidence="4"/>
<keyword evidence="10" id="KW-0456">Lyase</keyword>
<comment type="cofactor">
    <cofactor evidence="11">
        <name>Mg(2+)</name>
        <dbReference type="ChEBI" id="CHEBI:18420"/>
    </cofactor>
    <text evidence="11">Binds 1 Mg(2+) per subunit.</text>
</comment>
<organism evidence="17 18">
    <name type="scientific">Epicoccum nigrum</name>
    <name type="common">Soil fungus</name>
    <name type="synonym">Epicoccum purpurascens</name>
    <dbReference type="NCBI Taxonomy" id="105696"/>
    <lineage>
        <taxon>Eukaryota</taxon>
        <taxon>Fungi</taxon>
        <taxon>Dikarya</taxon>
        <taxon>Ascomycota</taxon>
        <taxon>Pezizomycotina</taxon>
        <taxon>Dothideomycetes</taxon>
        <taxon>Pleosporomycetidae</taxon>
        <taxon>Pleosporales</taxon>
        <taxon>Pleosporineae</taxon>
        <taxon>Didymellaceae</taxon>
        <taxon>Epicoccum</taxon>
    </lineage>
</organism>
<evidence type="ECO:0000256" key="7">
    <source>
        <dbReference type="ARBA" id="ARBA00022793"/>
    </source>
</evidence>